<dbReference type="EC" id="7.2.2.12" evidence="12"/>
<evidence type="ECO:0000256" key="1">
    <source>
        <dbReference type="ARBA" id="ARBA00004651"/>
    </source>
</evidence>
<keyword evidence="18" id="KW-1185">Reference proteome</keyword>
<dbReference type="Pfam" id="PF00702">
    <property type="entry name" value="Hydrolase"/>
    <property type="match status" value="1"/>
</dbReference>
<dbReference type="PROSITE" id="PS50846">
    <property type="entry name" value="HMA_2"/>
    <property type="match status" value="1"/>
</dbReference>
<comment type="similarity">
    <text evidence="2 14">Belongs to the cation transport ATPase (P-type) (TC 3.A.3) family. Type IB subfamily.</text>
</comment>
<dbReference type="NCBIfam" id="TIGR01494">
    <property type="entry name" value="ATPase_P-type"/>
    <property type="match status" value="1"/>
</dbReference>
<keyword evidence="10 14" id="KW-1133">Transmembrane helix</keyword>
<dbReference type="InterPro" id="IPR051014">
    <property type="entry name" value="Cation_Transport_ATPase_IB"/>
</dbReference>
<dbReference type="Gene3D" id="3.40.50.1000">
    <property type="entry name" value="HAD superfamily/HAD-like"/>
    <property type="match status" value="1"/>
</dbReference>
<evidence type="ECO:0000256" key="4">
    <source>
        <dbReference type="ARBA" id="ARBA00022553"/>
    </source>
</evidence>
<feature type="compositionally biased region" description="Basic and acidic residues" evidence="15">
    <location>
        <begin position="100"/>
        <end position="118"/>
    </location>
</feature>
<dbReference type="CDD" id="cd07546">
    <property type="entry name" value="P-type_ATPase_Pb_Zn_Cd2-like"/>
    <property type="match status" value="1"/>
</dbReference>
<dbReference type="EMBL" id="NOIF01000183">
    <property type="protein sequence ID" value="OZS42135.1"/>
    <property type="molecule type" value="Genomic_DNA"/>
</dbReference>
<evidence type="ECO:0000256" key="9">
    <source>
        <dbReference type="ARBA" id="ARBA00022967"/>
    </source>
</evidence>
<gene>
    <name evidence="17" type="ORF">ASV53_20065</name>
</gene>
<feature type="transmembrane region" description="Helical" evidence="14">
    <location>
        <begin position="259"/>
        <end position="277"/>
    </location>
</feature>
<dbReference type="InterPro" id="IPR027256">
    <property type="entry name" value="P-typ_ATPase_IB"/>
</dbReference>
<dbReference type="InterPro" id="IPR023214">
    <property type="entry name" value="HAD_sf"/>
</dbReference>
<accession>A0ABX4FU45</accession>
<dbReference type="SUPFAM" id="SSF55008">
    <property type="entry name" value="HMA, heavy metal-associated domain"/>
    <property type="match status" value="1"/>
</dbReference>
<dbReference type="NCBIfam" id="TIGR01525">
    <property type="entry name" value="ATPase-IB_hvy"/>
    <property type="match status" value="1"/>
</dbReference>
<dbReference type="Proteomes" id="UP000215999">
    <property type="component" value="Unassembled WGS sequence"/>
</dbReference>
<dbReference type="SUPFAM" id="SSF81653">
    <property type="entry name" value="Calcium ATPase, transduction domain A"/>
    <property type="match status" value="1"/>
</dbReference>
<evidence type="ECO:0000256" key="7">
    <source>
        <dbReference type="ARBA" id="ARBA00022741"/>
    </source>
</evidence>
<dbReference type="InterPro" id="IPR006121">
    <property type="entry name" value="HMA_dom"/>
</dbReference>
<dbReference type="Gene3D" id="3.30.70.100">
    <property type="match status" value="1"/>
</dbReference>
<dbReference type="SUPFAM" id="SSF56784">
    <property type="entry name" value="HAD-like"/>
    <property type="match status" value="1"/>
</dbReference>
<keyword evidence="5 14" id="KW-0812">Transmembrane</keyword>
<dbReference type="InterPro" id="IPR001757">
    <property type="entry name" value="P_typ_ATPase"/>
</dbReference>
<dbReference type="InterPro" id="IPR017969">
    <property type="entry name" value="Heavy-metal-associated_CS"/>
</dbReference>
<keyword evidence="9" id="KW-1278">Translocase</keyword>
<dbReference type="SFLD" id="SFLDF00027">
    <property type="entry name" value="p-type_atpase"/>
    <property type="match status" value="1"/>
</dbReference>
<dbReference type="CDD" id="cd00371">
    <property type="entry name" value="HMA"/>
    <property type="match status" value="1"/>
</dbReference>
<comment type="catalytic activity">
    <reaction evidence="13">
        <text>Zn(2+)(in) + ATP + H2O = Zn(2+)(out) + ADP + phosphate + H(+)</text>
        <dbReference type="Rhea" id="RHEA:20621"/>
        <dbReference type="ChEBI" id="CHEBI:15377"/>
        <dbReference type="ChEBI" id="CHEBI:15378"/>
        <dbReference type="ChEBI" id="CHEBI:29105"/>
        <dbReference type="ChEBI" id="CHEBI:30616"/>
        <dbReference type="ChEBI" id="CHEBI:43474"/>
        <dbReference type="ChEBI" id="CHEBI:456216"/>
        <dbReference type="EC" id="7.2.2.12"/>
    </reaction>
</comment>
<protein>
    <recommendedName>
        <fullName evidence="12">P-type Zn(2+) transporter</fullName>
        <ecNumber evidence="12">7.2.2.12</ecNumber>
    </recommendedName>
</protein>
<feature type="transmembrane region" description="Helical" evidence="14">
    <location>
        <begin position="799"/>
        <end position="816"/>
    </location>
</feature>
<evidence type="ECO:0000256" key="6">
    <source>
        <dbReference type="ARBA" id="ARBA00022723"/>
    </source>
</evidence>
<dbReference type="Gene3D" id="3.40.1110.10">
    <property type="entry name" value="Calcium-transporting ATPase, cytoplasmic domain N"/>
    <property type="match status" value="1"/>
</dbReference>
<reference evidence="17 18" key="1">
    <citation type="journal article" date="2016" name="Antonie Van Leeuwenhoek">
        <title>Photobacterium sanguinicancri sp. nov. isolated from marine animals.</title>
        <authorList>
            <person name="Gomez-Gil B."/>
            <person name="Roque A."/>
            <person name="Rotllant G."/>
            <person name="Romalde J.L."/>
            <person name="Doce A."/>
            <person name="Eggermont M."/>
            <person name="Defoirdt T."/>
        </authorList>
    </citation>
    <scope>NUCLEOTIDE SEQUENCE [LARGE SCALE GENOMIC DNA]</scope>
    <source>
        <strain evidence="17 18">CAIM 1827</strain>
    </source>
</reference>
<name>A0ABX4FU45_9GAMM</name>
<dbReference type="InterPro" id="IPR036163">
    <property type="entry name" value="HMA_dom_sf"/>
</dbReference>
<dbReference type="Pfam" id="PF00122">
    <property type="entry name" value="E1-E2_ATPase"/>
    <property type="match status" value="1"/>
</dbReference>
<keyword evidence="11 14" id="KW-0472">Membrane</keyword>
<evidence type="ECO:0000256" key="8">
    <source>
        <dbReference type="ARBA" id="ARBA00022840"/>
    </source>
</evidence>
<keyword evidence="6 14" id="KW-0479">Metal-binding</keyword>
<evidence type="ECO:0000313" key="17">
    <source>
        <dbReference type="EMBL" id="OZS42135.1"/>
    </source>
</evidence>
<feature type="transmembrane region" description="Helical" evidence="14">
    <location>
        <begin position="463"/>
        <end position="483"/>
    </location>
</feature>
<dbReference type="Pfam" id="PF00403">
    <property type="entry name" value="HMA"/>
    <property type="match status" value="1"/>
</dbReference>
<evidence type="ECO:0000256" key="10">
    <source>
        <dbReference type="ARBA" id="ARBA00022989"/>
    </source>
</evidence>
<keyword evidence="4" id="KW-0597">Phosphoprotein</keyword>
<dbReference type="PROSITE" id="PS01229">
    <property type="entry name" value="COF_2"/>
    <property type="match status" value="1"/>
</dbReference>
<evidence type="ECO:0000256" key="11">
    <source>
        <dbReference type="ARBA" id="ARBA00023136"/>
    </source>
</evidence>
<dbReference type="PANTHER" id="PTHR48085">
    <property type="entry name" value="CADMIUM/ZINC-TRANSPORTING ATPASE HMA2-RELATED"/>
    <property type="match status" value="1"/>
</dbReference>
<keyword evidence="8 14" id="KW-0067">ATP-binding</keyword>
<evidence type="ECO:0000256" key="13">
    <source>
        <dbReference type="ARBA" id="ARBA00047308"/>
    </source>
</evidence>
<evidence type="ECO:0000256" key="14">
    <source>
        <dbReference type="RuleBase" id="RU362081"/>
    </source>
</evidence>
<dbReference type="PANTHER" id="PTHR48085:SF5">
    <property type="entry name" value="CADMIUM_ZINC-TRANSPORTING ATPASE HMA4-RELATED"/>
    <property type="match status" value="1"/>
</dbReference>
<dbReference type="InterPro" id="IPR044492">
    <property type="entry name" value="P_typ_ATPase_HD_dom"/>
</dbReference>
<keyword evidence="7 14" id="KW-0547">Nucleotide-binding</keyword>
<evidence type="ECO:0000256" key="5">
    <source>
        <dbReference type="ARBA" id="ARBA00022692"/>
    </source>
</evidence>
<dbReference type="NCBIfam" id="NF008262">
    <property type="entry name" value="PRK11033.1"/>
    <property type="match status" value="1"/>
</dbReference>
<evidence type="ECO:0000256" key="3">
    <source>
        <dbReference type="ARBA" id="ARBA00022475"/>
    </source>
</evidence>
<keyword evidence="3 14" id="KW-1003">Cell membrane</keyword>
<dbReference type="SFLD" id="SFLDS00003">
    <property type="entry name" value="Haloacid_Dehalogenase"/>
    <property type="match status" value="1"/>
</dbReference>
<dbReference type="InterPro" id="IPR023299">
    <property type="entry name" value="ATPase_P-typ_cyto_dom_N"/>
</dbReference>
<dbReference type="PROSITE" id="PS00154">
    <property type="entry name" value="ATPASE_E1_E2"/>
    <property type="match status" value="1"/>
</dbReference>
<dbReference type="SFLD" id="SFLDG00002">
    <property type="entry name" value="C1.7:_P-type_atpase_like"/>
    <property type="match status" value="1"/>
</dbReference>
<dbReference type="PROSITE" id="PS01047">
    <property type="entry name" value="HMA_1"/>
    <property type="match status" value="1"/>
</dbReference>
<comment type="subcellular location">
    <subcellularLocation>
        <location evidence="1">Cell membrane</location>
        <topology evidence="1">Multi-pass membrane protein</topology>
    </subcellularLocation>
</comment>
<feature type="region of interest" description="Disordered" evidence="15">
    <location>
        <begin position="93"/>
        <end position="124"/>
    </location>
</feature>
<dbReference type="PRINTS" id="PR00119">
    <property type="entry name" value="CATATPASE"/>
</dbReference>
<dbReference type="PRINTS" id="PR00941">
    <property type="entry name" value="CDATPASE"/>
</dbReference>
<dbReference type="SUPFAM" id="SSF81665">
    <property type="entry name" value="Calcium ATPase, transmembrane domain M"/>
    <property type="match status" value="1"/>
</dbReference>
<proteinExistence type="inferred from homology"/>
<evidence type="ECO:0000256" key="12">
    <source>
        <dbReference type="ARBA" id="ARBA00039097"/>
    </source>
</evidence>
<sequence>MCAQCNSKKTHIHTTKATAGNATTVKVESAAVTGCCATTTDSFASCCGSSDSTDGDDGGDVASSGSITSLSSAGKSMAKFKVFTAVEHADSSSALNAHSRSTEQHSHTTELSQNHKTETQQNSDASGCCSAGQCSANESVLNDESFEAGTAKESGHTQRWNILGMDCPSCAAKLEKAVTSLAGVEQAKVMFATEKLVVSSASPMADKIEAKAKEVGFRLVGSKSSGKEDQPSFIQQHFPVIAIALMMAASFAIDSQSEFYGLIAFSITTMLGLIPILKKAISLAKTGSPFSIETLMSIAALGALYLGETAEAAMVLLLFLLGEQLEGYAASRARSGVKALMDLVPEEATIVKPNGERSKVAVDSLKKGDVIEVAPGARLPADGIVLDIAASFDESALTGESVPVERLPGDKVMAGSLVADKVVQITIESEQGDNAIDRILHLIEDAESRKAPLERFLDKFSRWYTPAMIILAALVIVIPPMLFGQSWDEWLYKGLTLLLIACPCALVISTPAAITSGLAAAAKRGALIKGGAALEQLGHIKTVAFDKTGTLTEGKPVMTDLVSWEGDETRLLRQAAAIEAGSLHPLAMAVIKAAEQKGIAIPEAKHREALVGKGIQGEVDGEMLLLCAADRLPESVLLTVEQQQTVDNLENQGKTLVVAMRGSLPVGVIAWRDNLRDDAAKAIIALKEIGVGAVMLTGDNRRAASAIAADIGIDFRAGLLPADKVSAVREMNDIHNVAMVGDGINDAPAMKTASIGIAMGGGTDVALETADAALTHNRVSELPNMIMLSRATLANIRQNIVLALGLKGVFLVTTLLGMTGLWVAVLADSGATALVTLNALRLLRFNPDK</sequence>
<dbReference type="InterPro" id="IPR059000">
    <property type="entry name" value="ATPase_P-type_domA"/>
</dbReference>
<evidence type="ECO:0000259" key="16">
    <source>
        <dbReference type="PROSITE" id="PS50846"/>
    </source>
</evidence>
<evidence type="ECO:0000256" key="15">
    <source>
        <dbReference type="SAM" id="MobiDB-lite"/>
    </source>
</evidence>
<evidence type="ECO:0000313" key="18">
    <source>
        <dbReference type="Proteomes" id="UP000215999"/>
    </source>
</evidence>
<dbReference type="Gene3D" id="2.70.150.10">
    <property type="entry name" value="Calcium-transporting ATPase, cytoplasmic transduction domain A"/>
    <property type="match status" value="1"/>
</dbReference>
<feature type="transmembrane region" description="Helical" evidence="14">
    <location>
        <begin position="495"/>
        <end position="521"/>
    </location>
</feature>
<dbReference type="InterPro" id="IPR008250">
    <property type="entry name" value="ATPase_P-typ_transduc_dom_A_sf"/>
</dbReference>
<dbReference type="RefSeq" id="WP_094958406.1">
    <property type="nucleotide sequence ID" value="NZ_NOIF01000183.1"/>
</dbReference>
<organism evidence="17 18">
    <name type="scientific">Photobacterium sanguinicancri</name>
    <dbReference type="NCBI Taxonomy" id="875932"/>
    <lineage>
        <taxon>Bacteria</taxon>
        <taxon>Pseudomonadati</taxon>
        <taxon>Pseudomonadota</taxon>
        <taxon>Gammaproteobacteria</taxon>
        <taxon>Vibrionales</taxon>
        <taxon>Vibrionaceae</taxon>
        <taxon>Photobacterium</taxon>
    </lineage>
</organism>
<feature type="domain" description="HMA" evidence="16">
    <location>
        <begin position="156"/>
        <end position="220"/>
    </location>
</feature>
<dbReference type="InterPro" id="IPR036412">
    <property type="entry name" value="HAD-like_sf"/>
</dbReference>
<dbReference type="InterPro" id="IPR018303">
    <property type="entry name" value="ATPase_P-typ_P_site"/>
</dbReference>
<evidence type="ECO:0000256" key="2">
    <source>
        <dbReference type="ARBA" id="ARBA00006024"/>
    </source>
</evidence>
<dbReference type="InterPro" id="IPR023298">
    <property type="entry name" value="ATPase_P-typ_TM_dom_sf"/>
</dbReference>
<comment type="caution">
    <text evidence="17">The sequence shown here is derived from an EMBL/GenBank/DDBJ whole genome shotgun (WGS) entry which is preliminary data.</text>
</comment>
<dbReference type="NCBIfam" id="TIGR01512">
    <property type="entry name" value="ATPase-IB2_Cd"/>
    <property type="match status" value="1"/>
</dbReference>